<dbReference type="STRING" id="871741.SAMN05192570_2055"/>
<evidence type="ECO:0000313" key="3">
    <source>
        <dbReference type="EMBL" id="SFS70361.1"/>
    </source>
</evidence>
<sequence length="89" mass="9964">MSDTLKLSEARKGARGVIVRVGCHHREDEHTAELERRLLELGFVEGARVELLHEGLFGRNPIALKVDDMRVALRRHEAASITVRVEVAA</sequence>
<evidence type="ECO:0000259" key="2">
    <source>
        <dbReference type="SMART" id="SM00899"/>
    </source>
</evidence>
<dbReference type="InterPro" id="IPR052713">
    <property type="entry name" value="FeoA"/>
</dbReference>
<keyword evidence="4" id="KW-1185">Reference proteome</keyword>
<dbReference type="SUPFAM" id="SSF50037">
    <property type="entry name" value="C-terminal domain of transcriptional repressors"/>
    <property type="match status" value="1"/>
</dbReference>
<organism evidence="3 4">
    <name type="scientific">Brevundimonas viscosa</name>
    <dbReference type="NCBI Taxonomy" id="871741"/>
    <lineage>
        <taxon>Bacteria</taxon>
        <taxon>Pseudomonadati</taxon>
        <taxon>Pseudomonadota</taxon>
        <taxon>Alphaproteobacteria</taxon>
        <taxon>Caulobacterales</taxon>
        <taxon>Caulobacteraceae</taxon>
        <taxon>Brevundimonas</taxon>
    </lineage>
</organism>
<evidence type="ECO:0000256" key="1">
    <source>
        <dbReference type="ARBA" id="ARBA00023004"/>
    </source>
</evidence>
<accession>A0A1I6S080</accession>
<dbReference type="SMART" id="SM00899">
    <property type="entry name" value="FeoA"/>
    <property type="match status" value="1"/>
</dbReference>
<dbReference type="EMBL" id="FOZV01000004">
    <property type="protein sequence ID" value="SFS70361.1"/>
    <property type="molecule type" value="Genomic_DNA"/>
</dbReference>
<dbReference type="Proteomes" id="UP000198788">
    <property type="component" value="Unassembled WGS sequence"/>
</dbReference>
<protein>
    <submittedName>
        <fullName evidence="3">Ferrous iron transport protein A</fullName>
    </submittedName>
</protein>
<name>A0A1I6S080_9CAUL</name>
<proteinExistence type="predicted"/>
<feature type="domain" description="Ferrous iron transporter FeoA-like" evidence="2">
    <location>
        <begin position="5"/>
        <end position="85"/>
    </location>
</feature>
<dbReference type="AlphaFoldDB" id="A0A1I6S080"/>
<reference evidence="4" key="1">
    <citation type="submission" date="2016-10" db="EMBL/GenBank/DDBJ databases">
        <authorList>
            <person name="Varghese N."/>
            <person name="Submissions S."/>
        </authorList>
    </citation>
    <scope>NUCLEOTIDE SEQUENCE [LARGE SCALE GENOMIC DNA]</scope>
    <source>
        <strain evidence="4">CGMCC 1.10683</strain>
    </source>
</reference>
<gene>
    <name evidence="3" type="ORF">SAMN05192570_2055</name>
</gene>
<dbReference type="Pfam" id="PF04023">
    <property type="entry name" value="FeoA"/>
    <property type="match status" value="1"/>
</dbReference>
<dbReference type="RefSeq" id="WP_092309953.1">
    <property type="nucleotide sequence ID" value="NZ_FOZV01000004.1"/>
</dbReference>
<keyword evidence="1" id="KW-0408">Iron</keyword>
<dbReference type="PANTHER" id="PTHR42954:SF2">
    <property type="entry name" value="FE(2+) TRANSPORT PROTEIN A"/>
    <property type="match status" value="1"/>
</dbReference>
<dbReference type="Gene3D" id="2.30.30.90">
    <property type="match status" value="1"/>
</dbReference>
<dbReference type="InterPro" id="IPR008988">
    <property type="entry name" value="Transcriptional_repressor_C"/>
</dbReference>
<dbReference type="OrthoDB" id="7173531at2"/>
<evidence type="ECO:0000313" key="4">
    <source>
        <dbReference type="Proteomes" id="UP000198788"/>
    </source>
</evidence>
<dbReference type="InterPro" id="IPR007167">
    <property type="entry name" value="Fe-transptr_FeoA-like"/>
</dbReference>
<dbReference type="InterPro" id="IPR038157">
    <property type="entry name" value="FeoA_core_dom"/>
</dbReference>
<dbReference type="GO" id="GO:0046914">
    <property type="term" value="F:transition metal ion binding"/>
    <property type="evidence" value="ECO:0007669"/>
    <property type="project" value="InterPro"/>
</dbReference>
<dbReference type="PANTHER" id="PTHR42954">
    <property type="entry name" value="FE(2+) TRANSPORT PROTEIN A"/>
    <property type="match status" value="1"/>
</dbReference>